<keyword evidence="3" id="KW-1185">Reference proteome</keyword>
<sequence length="553" mass="60354">MDLSVYLSGKPHLLMDYSSGMGETTFQFWAVVGHFFLPHPQGVPPNVFSCNPRLPLASSTVGVKRWHLAVSRDGERCRAQFHVPHRFKTDFTCADAVSGRVLPSPENYLDPRRFFAFFFKDPSLQTPGQEPERIHVRLLETSTRKPRTTPADETRLKWINHELLARSTSPPPVPPPASGAQVNVHRWRWCTASWRTPTPTILQKPAATSSRLPDGRSRAGFAARPIPPRPPQRSLNLGPHRSPAMRLSEGPSSPPMMTKLRDLPQILNRSCSGSRRISFPISTSNGADLRWALPSPCPHWVCQGPGPGPCLTDRLTHCSPRLFPGPYPSCPTRCSPVANAAVYMPWPAENPCRRPGAGMRLPPCALVPRQPGTMNPAPVHRQAGGPSPLPPWAHRPGATFPAPLSMVTGRPPPCCTTLASPGHRSVRNILAWTAPPSCFWMFTPSTHGHINASSLPLPRAHLEQGQAPLMCSLVASRCSLWACTPAVPRQPLSTPLGQPRHGGGAQGAGDLLDNHGLACSLLQLPPHCHLSLHALGPLQNRLALRSRALLHCL</sequence>
<feature type="region of interest" description="Disordered" evidence="1">
    <location>
        <begin position="204"/>
        <end position="255"/>
    </location>
</feature>
<evidence type="ECO:0000256" key="1">
    <source>
        <dbReference type="SAM" id="MobiDB-lite"/>
    </source>
</evidence>
<evidence type="ECO:0000313" key="2">
    <source>
        <dbReference type="EMBL" id="KAJ4459211.1"/>
    </source>
</evidence>
<protein>
    <submittedName>
        <fullName evidence="2">Uncharacterized protein</fullName>
    </submittedName>
</protein>
<name>A0ABQ8UMI5_9EUKA</name>
<proteinExistence type="predicted"/>
<organism evidence="2 3">
    <name type="scientific">Paratrimastix pyriformis</name>
    <dbReference type="NCBI Taxonomy" id="342808"/>
    <lineage>
        <taxon>Eukaryota</taxon>
        <taxon>Metamonada</taxon>
        <taxon>Preaxostyla</taxon>
        <taxon>Paratrimastigidae</taxon>
        <taxon>Paratrimastix</taxon>
    </lineage>
</organism>
<reference evidence="2" key="1">
    <citation type="journal article" date="2022" name="bioRxiv">
        <title>Genomics of Preaxostyla Flagellates Illuminates Evolutionary Transitions and the Path Towards Mitochondrial Loss.</title>
        <authorList>
            <person name="Novak L.V.F."/>
            <person name="Treitli S.C."/>
            <person name="Pyrih J."/>
            <person name="Halakuc P."/>
            <person name="Pipaliya S.V."/>
            <person name="Vacek V."/>
            <person name="Brzon O."/>
            <person name="Soukal P."/>
            <person name="Eme L."/>
            <person name="Dacks J.B."/>
            <person name="Karnkowska A."/>
            <person name="Elias M."/>
            <person name="Hampl V."/>
        </authorList>
    </citation>
    <scope>NUCLEOTIDE SEQUENCE</scope>
    <source>
        <strain evidence="2">RCP-MX</strain>
    </source>
</reference>
<accession>A0ABQ8UMI5</accession>
<comment type="caution">
    <text evidence="2">The sequence shown here is derived from an EMBL/GenBank/DDBJ whole genome shotgun (WGS) entry which is preliminary data.</text>
</comment>
<evidence type="ECO:0000313" key="3">
    <source>
        <dbReference type="Proteomes" id="UP001141327"/>
    </source>
</evidence>
<gene>
    <name evidence="2" type="ORF">PAPYR_4734</name>
</gene>
<dbReference type="Proteomes" id="UP001141327">
    <property type="component" value="Unassembled WGS sequence"/>
</dbReference>
<dbReference type="EMBL" id="JAPMOS010000021">
    <property type="protein sequence ID" value="KAJ4459211.1"/>
    <property type="molecule type" value="Genomic_DNA"/>
</dbReference>